<gene>
    <name evidence="5" type="ORF">UK23_39830</name>
</gene>
<dbReference type="InterPro" id="IPR002577">
    <property type="entry name" value="HTH_HxlR"/>
</dbReference>
<feature type="domain" description="HTH hxlR-type" evidence="4">
    <location>
        <begin position="4"/>
        <end position="99"/>
    </location>
</feature>
<dbReference type="PROSITE" id="PS51118">
    <property type="entry name" value="HTH_HXLR"/>
    <property type="match status" value="1"/>
</dbReference>
<comment type="caution">
    <text evidence="5">The sequence shown here is derived from an EMBL/GenBank/DDBJ whole genome shotgun (WGS) entry which is preliminary data.</text>
</comment>
<dbReference type="SUPFAM" id="SSF46785">
    <property type="entry name" value="Winged helix' DNA-binding domain"/>
    <property type="match status" value="1"/>
</dbReference>
<reference evidence="5 6" key="1">
    <citation type="submission" date="2015-02" db="EMBL/GenBank/DDBJ databases">
        <authorList>
            <person name="Ju K.-S."/>
            <person name="Doroghazi J.R."/>
            <person name="Metcalf W."/>
        </authorList>
    </citation>
    <scope>NUCLEOTIDE SEQUENCE [LARGE SCALE GENOMIC DNA]</scope>
    <source>
        <strain evidence="5 6">NRRL B-16140</strain>
    </source>
</reference>
<dbReference type="GO" id="GO:0003677">
    <property type="term" value="F:DNA binding"/>
    <property type="evidence" value="ECO:0007669"/>
    <property type="project" value="UniProtKB-KW"/>
</dbReference>
<dbReference type="InterPro" id="IPR036390">
    <property type="entry name" value="WH_DNA-bd_sf"/>
</dbReference>
<dbReference type="Pfam" id="PF01638">
    <property type="entry name" value="HxlR"/>
    <property type="match status" value="1"/>
</dbReference>
<accession>A0A0F0GHB2</accession>
<dbReference type="OrthoDB" id="3293788at2"/>
<keyword evidence="3" id="KW-0804">Transcription</keyword>
<keyword evidence="6" id="KW-1185">Reference proteome</keyword>
<dbReference type="AlphaFoldDB" id="A0A0F0GHB2"/>
<dbReference type="Proteomes" id="UP000033393">
    <property type="component" value="Unassembled WGS sequence"/>
</dbReference>
<evidence type="ECO:0000313" key="6">
    <source>
        <dbReference type="Proteomes" id="UP000033393"/>
    </source>
</evidence>
<keyword evidence="1" id="KW-0805">Transcription regulation</keyword>
<evidence type="ECO:0000259" key="4">
    <source>
        <dbReference type="PROSITE" id="PS51118"/>
    </source>
</evidence>
<dbReference type="InterPro" id="IPR036388">
    <property type="entry name" value="WH-like_DNA-bd_sf"/>
</dbReference>
<dbReference type="Gene3D" id="1.10.10.10">
    <property type="entry name" value="Winged helix-like DNA-binding domain superfamily/Winged helix DNA-binding domain"/>
    <property type="match status" value="1"/>
</dbReference>
<dbReference type="PANTHER" id="PTHR33204">
    <property type="entry name" value="TRANSCRIPTIONAL REGULATOR, MARR FAMILY"/>
    <property type="match status" value="1"/>
</dbReference>
<dbReference type="InterPro" id="IPR011991">
    <property type="entry name" value="ArsR-like_HTH"/>
</dbReference>
<organism evidence="5 6">
    <name type="scientific">Lentzea aerocolonigenes</name>
    <name type="common">Lechevalieria aerocolonigenes</name>
    <name type="synonym">Saccharothrix aerocolonigenes</name>
    <dbReference type="NCBI Taxonomy" id="68170"/>
    <lineage>
        <taxon>Bacteria</taxon>
        <taxon>Bacillati</taxon>
        <taxon>Actinomycetota</taxon>
        <taxon>Actinomycetes</taxon>
        <taxon>Pseudonocardiales</taxon>
        <taxon>Pseudonocardiaceae</taxon>
        <taxon>Lentzea</taxon>
    </lineage>
</organism>
<dbReference type="RefSeq" id="WP_045316979.1">
    <property type="nucleotide sequence ID" value="NZ_JYJG01000392.1"/>
</dbReference>
<evidence type="ECO:0000256" key="1">
    <source>
        <dbReference type="ARBA" id="ARBA00023015"/>
    </source>
</evidence>
<evidence type="ECO:0000256" key="2">
    <source>
        <dbReference type="ARBA" id="ARBA00023125"/>
    </source>
</evidence>
<proteinExistence type="predicted"/>
<dbReference type="PANTHER" id="PTHR33204:SF29">
    <property type="entry name" value="TRANSCRIPTIONAL REGULATOR"/>
    <property type="match status" value="1"/>
</dbReference>
<dbReference type="CDD" id="cd00090">
    <property type="entry name" value="HTH_ARSR"/>
    <property type="match status" value="1"/>
</dbReference>
<evidence type="ECO:0000313" key="5">
    <source>
        <dbReference type="EMBL" id="KJK41901.1"/>
    </source>
</evidence>
<protein>
    <submittedName>
        <fullName evidence="5">HxlR family transcriptional regulator</fullName>
    </submittedName>
</protein>
<name>A0A0F0GHB2_LENAE</name>
<keyword evidence="2" id="KW-0238">DNA-binding</keyword>
<sequence length="105" mass="11830">MYHCPVELALDVIGGKWRAVILAHLKERPHFYGELRRKVPGISEKMFVQRLRELQDAGLVARAEVPPHVEYSLTEEGRSLGPALQALYDWGVRRAALTGEVITPV</sequence>
<evidence type="ECO:0000256" key="3">
    <source>
        <dbReference type="ARBA" id="ARBA00023163"/>
    </source>
</evidence>
<dbReference type="PATRIC" id="fig|68170.10.peg.674"/>
<dbReference type="EMBL" id="JYJG01000392">
    <property type="protein sequence ID" value="KJK41901.1"/>
    <property type="molecule type" value="Genomic_DNA"/>
</dbReference>